<organism evidence="1 2">
    <name type="scientific">Terrabacter lapilli</name>
    <dbReference type="NCBI Taxonomy" id="436231"/>
    <lineage>
        <taxon>Bacteria</taxon>
        <taxon>Bacillati</taxon>
        <taxon>Actinomycetota</taxon>
        <taxon>Actinomycetes</taxon>
        <taxon>Micrococcales</taxon>
        <taxon>Intrasporangiaceae</taxon>
        <taxon>Terrabacter</taxon>
    </lineage>
</organism>
<name>A0ABP5CSP3_9MICO</name>
<sequence>MDESRTDGPTSDEPLVCCVCGAVPPAAERGTALLTWSRGIDRGRTTWTCESCSRENVRAIEGKLDPAWW</sequence>
<accession>A0ABP5CSP3</accession>
<evidence type="ECO:0000313" key="1">
    <source>
        <dbReference type="EMBL" id="GAA1967056.1"/>
    </source>
</evidence>
<comment type="caution">
    <text evidence="1">The sequence shown here is derived from an EMBL/GenBank/DDBJ whole genome shotgun (WGS) entry which is preliminary data.</text>
</comment>
<protein>
    <submittedName>
        <fullName evidence="1">Uncharacterized protein</fullName>
    </submittedName>
</protein>
<dbReference type="EMBL" id="BAAAPU010000003">
    <property type="protein sequence ID" value="GAA1967056.1"/>
    <property type="molecule type" value="Genomic_DNA"/>
</dbReference>
<reference evidence="2" key="1">
    <citation type="journal article" date="2019" name="Int. J. Syst. Evol. Microbiol.">
        <title>The Global Catalogue of Microorganisms (GCM) 10K type strain sequencing project: providing services to taxonomists for standard genome sequencing and annotation.</title>
        <authorList>
            <consortium name="The Broad Institute Genomics Platform"/>
            <consortium name="The Broad Institute Genome Sequencing Center for Infectious Disease"/>
            <person name="Wu L."/>
            <person name="Ma J."/>
        </authorList>
    </citation>
    <scope>NUCLEOTIDE SEQUENCE [LARGE SCALE GENOMIC DNA]</scope>
    <source>
        <strain evidence="2">JCM 15628</strain>
    </source>
</reference>
<dbReference type="RefSeq" id="WP_344057856.1">
    <property type="nucleotide sequence ID" value="NZ_BAAAPU010000003.1"/>
</dbReference>
<proteinExistence type="predicted"/>
<evidence type="ECO:0000313" key="2">
    <source>
        <dbReference type="Proteomes" id="UP001500013"/>
    </source>
</evidence>
<gene>
    <name evidence="1" type="ORF">GCM10009817_03690</name>
</gene>
<keyword evidence="2" id="KW-1185">Reference proteome</keyword>
<dbReference type="Proteomes" id="UP001500013">
    <property type="component" value="Unassembled WGS sequence"/>
</dbReference>